<accession>A0AA97M670</accession>
<keyword evidence="8" id="KW-1185">Reference proteome</keyword>
<dbReference type="InterPro" id="IPR012967">
    <property type="entry name" value="COMT_dimerisation"/>
</dbReference>
<keyword evidence="2" id="KW-0808">Transferase</keyword>
<dbReference type="InterPro" id="IPR036390">
    <property type="entry name" value="WH_DNA-bd_sf"/>
</dbReference>
<organism evidence="7 8">
    <name type="scientific">Thermobifida halotolerans</name>
    <dbReference type="NCBI Taxonomy" id="483545"/>
    <lineage>
        <taxon>Bacteria</taxon>
        <taxon>Bacillati</taxon>
        <taxon>Actinomycetota</taxon>
        <taxon>Actinomycetes</taxon>
        <taxon>Streptosporangiales</taxon>
        <taxon>Nocardiopsidaceae</taxon>
        <taxon>Thermobifida</taxon>
    </lineage>
</organism>
<keyword evidence="1 7" id="KW-0489">Methyltransferase</keyword>
<dbReference type="KEGG" id="thao:NI17_008300"/>
<dbReference type="InterPro" id="IPR029063">
    <property type="entry name" value="SAM-dependent_MTases_sf"/>
</dbReference>
<dbReference type="Pfam" id="PF08100">
    <property type="entry name" value="Dimerisation"/>
    <property type="match status" value="1"/>
</dbReference>
<dbReference type="Gene3D" id="1.10.10.10">
    <property type="entry name" value="Winged helix-like DNA-binding domain superfamily/Winged helix DNA-binding domain"/>
    <property type="match status" value="1"/>
</dbReference>
<dbReference type="GO" id="GO:0046983">
    <property type="term" value="F:protein dimerization activity"/>
    <property type="evidence" value="ECO:0007669"/>
    <property type="project" value="InterPro"/>
</dbReference>
<dbReference type="PROSITE" id="PS51683">
    <property type="entry name" value="SAM_OMT_II"/>
    <property type="match status" value="1"/>
</dbReference>
<dbReference type="Proteomes" id="UP000265719">
    <property type="component" value="Chromosome"/>
</dbReference>
<evidence type="ECO:0000256" key="3">
    <source>
        <dbReference type="ARBA" id="ARBA00022691"/>
    </source>
</evidence>
<dbReference type="GO" id="GO:0032259">
    <property type="term" value="P:methylation"/>
    <property type="evidence" value="ECO:0007669"/>
    <property type="project" value="UniProtKB-KW"/>
</dbReference>
<reference evidence="7" key="1">
    <citation type="submission" date="2020-10" db="EMBL/GenBank/DDBJ databases">
        <title>De novo genome project of the cellulose decomposer Thermobifida halotolerans type strain.</title>
        <authorList>
            <person name="Nagy I."/>
            <person name="Horvath B."/>
            <person name="Kukolya J."/>
            <person name="Nagy I."/>
            <person name="Orsini M."/>
        </authorList>
    </citation>
    <scope>NUCLEOTIDE SEQUENCE</scope>
    <source>
        <strain evidence="7">DSM 44931</strain>
    </source>
</reference>
<gene>
    <name evidence="7" type="ORF">NI17_008300</name>
</gene>
<dbReference type="PANTHER" id="PTHR43712">
    <property type="entry name" value="PUTATIVE (AFU_ORTHOLOGUE AFUA_4G14580)-RELATED"/>
    <property type="match status" value="1"/>
</dbReference>
<dbReference type="InterPro" id="IPR001077">
    <property type="entry name" value="COMT_C"/>
</dbReference>
<dbReference type="SUPFAM" id="SSF46785">
    <property type="entry name" value="Winged helix' DNA-binding domain"/>
    <property type="match status" value="1"/>
</dbReference>
<feature type="domain" description="O-methyltransferase C-terminal" evidence="5">
    <location>
        <begin position="102"/>
        <end position="299"/>
    </location>
</feature>
<keyword evidence="3" id="KW-0949">S-adenosyl-L-methionine</keyword>
<dbReference type="GO" id="GO:0008171">
    <property type="term" value="F:O-methyltransferase activity"/>
    <property type="evidence" value="ECO:0007669"/>
    <property type="project" value="InterPro"/>
</dbReference>
<dbReference type="Gene3D" id="3.40.50.150">
    <property type="entry name" value="Vaccinia Virus protein VP39"/>
    <property type="match status" value="1"/>
</dbReference>
<dbReference type="EMBL" id="CP063196">
    <property type="protein sequence ID" value="UOE21938.1"/>
    <property type="molecule type" value="Genomic_DNA"/>
</dbReference>
<dbReference type="InterPro" id="IPR016461">
    <property type="entry name" value="COMT-like"/>
</dbReference>
<dbReference type="PANTHER" id="PTHR43712:SF2">
    <property type="entry name" value="O-METHYLTRANSFERASE CICE"/>
    <property type="match status" value="1"/>
</dbReference>
<evidence type="ECO:0000256" key="1">
    <source>
        <dbReference type="ARBA" id="ARBA00022603"/>
    </source>
</evidence>
<evidence type="ECO:0000259" key="5">
    <source>
        <dbReference type="Pfam" id="PF00891"/>
    </source>
</evidence>
<proteinExistence type="predicted"/>
<dbReference type="SUPFAM" id="SSF53335">
    <property type="entry name" value="S-adenosyl-L-methionine-dependent methyltransferases"/>
    <property type="match status" value="1"/>
</dbReference>
<dbReference type="Pfam" id="PF00891">
    <property type="entry name" value="Methyltransf_2"/>
    <property type="match status" value="1"/>
</dbReference>
<feature type="domain" description="O-methyltransferase dimerisation" evidence="6">
    <location>
        <begin position="2"/>
        <end position="74"/>
    </location>
</feature>
<evidence type="ECO:0000256" key="4">
    <source>
        <dbReference type="PIRSR" id="PIRSR005739-1"/>
    </source>
</evidence>
<feature type="active site" description="Proton acceptor" evidence="4">
    <location>
        <position position="228"/>
    </location>
</feature>
<dbReference type="PIRSF" id="PIRSF005739">
    <property type="entry name" value="O-mtase"/>
    <property type="match status" value="1"/>
</dbReference>
<sequence>MGFVVSQAIISVTRLRVVEHLGEEALEVRELARRVGADPDALHRFLRLLVAEGLFVEQPPGVFATTPLGALLHEDVPGSLRHFAALMDNEAYQAWSAALHSLRTGEPAFDVVFGKPMFDWLGERPDASSAFNAAQAGLVTLRLLPLVERDWSGVGTVVDVGGGNGRLLGALLSRHEHLRGVLFDLPHVVREAERSVGGPRDRLRVVGGDFFSAVPSGGDVYVLAQILHDWDDDRAVRILRRCAEAMTPDSRLLILEQVVPEGPQPHPAKMLDLHMLVLLGGRERTESEWGRLLERGGFRVAAIDRSARSSLIEARPTGG</sequence>
<dbReference type="Gene3D" id="1.10.287.1350">
    <property type="match status" value="1"/>
</dbReference>
<dbReference type="InterPro" id="IPR036388">
    <property type="entry name" value="WH-like_DNA-bd_sf"/>
</dbReference>
<evidence type="ECO:0000313" key="8">
    <source>
        <dbReference type="Proteomes" id="UP000265719"/>
    </source>
</evidence>
<evidence type="ECO:0000256" key="2">
    <source>
        <dbReference type="ARBA" id="ARBA00022679"/>
    </source>
</evidence>
<protein>
    <submittedName>
        <fullName evidence="7">Methyltransferase</fullName>
    </submittedName>
</protein>
<dbReference type="AlphaFoldDB" id="A0AA97M670"/>
<evidence type="ECO:0000259" key="6">
    <source>
        <dbReference type="Pfam" id="PF08100"/>
    </source>
</evidence>
<name>A0AA97M670_9ACTN</name>
<evidence type="ECO:0000313" key="7">
    <source>
        <dbReference type="EMBL" id="UOE21938.1"/>
    </source>
</evidence>